<evidence type="ECO:0000259" key="8">
    <source>
        <dbReference type="Pfam" id="PF01515"/>
    </source>
</evidence>
<evidence type="ECO:0000256" key="1">
    <source>
        <dbReference type="ARBA" id="ARBA00000705"/>
    </source>
</evidence>
<dbReference type="Gene3D" id="3.40.50.10950">
    <property type="match status" value="1"/>
</dbReference>
<reference evidence="9 10" key="1">
    <citation type="submission" date="2019-01" db="EMBL/GenBank/DDBJ databases">
        <title>Complete genome sequence of Bifidobacterium gallinarum CACC 514.</title>
        <authorList>
            <person name="Jung M."/>
        </authorList>
    </citation>
    <scope>NUCLEOTIDE SEQUENCE [LARGE SCALE GENOMIC DNA]</scope>
    <source>
        <strain evidence="9 10">CACC 514</strain>
    </source>
</reference>
<proteinExistence type="predicted"/>
<sequence length="555" mass="57672">MSLTTISILSPEAANGRNVVAYGVVRALAAAKKTGVFRPAVCKHETFTDVLLGASTSGITREQATGVCPRRAREDTEGARPDIVAAYSEAVAATAPEAMVIVGTDHSAVNDPDSFSFNADVAADLASPVFLAVCAIDRTPEQVKATVDACTAIVTKACTTVLGVFVTGCPDDQADAVKAAVAGDVPVWTVPAVEFSDASGAQAAAAVFDEHVPADEVLAALEAPFTAPVTPYAFQYSLLGKAKADKKTIVLPEGEEDRIIKAADYLLERDIVNLIIVGNKDAILARGKELGLNSLEKASFQAMDDEEVLAPMVAKLCELRAKKGMTEEQARKTLTDASYFGTMLVVLGKADGLVSGSINSTANTVRPALQVIKTKPGQSLVSGAFLMCFKDHVAVFADCAINLNPNADQLADIAIQSAETAKAFGIDPKVGMLSYSTLGSGKGPDVDLVEEATAIIKEKAPDLAVVGSIQFDAAWSPTVAATKAKGNDVAGHVNVFVFPNLCAGNIGYKAVQRSSGAIAVGPVLQGLNRPVNDLSRGALVQDIINTVALTAIEAQ</sequence>
<evidence type="ECO:0000256" key="4">
    <source>
        <dbReference type="ARBA" id="ARBA00021528"/>
    </source>
</evidence>
<comment type="catalytic activity">
    <reaction evidence="1">
        <text>acetyl-CoA + phosphate = acetyl phosphate + CoA</text>
        <dbReference type="Rhea" id="RHEA:19521"/>
        <dbReference type="ChEBI" id="CHEBI:22191"/>
        <dbReference type="ChEBI" id="CHEBI:43474"/>
        <dbReference type="ChEBI" id="CHEBI:57287"/>
        <dbReference type="ChEBI" id="CHEBI:57288"/>
        <dbReference type="EC" id="2.3.1.8"/>
    </reaction>
</comment>
<evidence type="ECO:0000256" key="2">
    <source>
        <dbReference type="ARBA" id="ARBA00004989"/>
    </source>
</evidence>
<dbReference type="EC" id="2.3.1.8" evidence="3"/>
<evidence type="ECO:0000256" key="5">
    <source>
        <dbReference type="ARBA" id="ARBA00022679"/>
    </source>
</evidence>
<dbReference type="KEGG" id="bgx:ESN35_04525"/>
<comment type="pathway">
    <text evidence="2">Metabolic intermediate biosynthesis; acetyl-CoA biosynthesis; acetyl-CoA from acetate: step 2/2.</text>
</comment>
<dbReference type="Pfam" id="PF01515">
    <property type="entry name" value="PTA_PTB"/>
    <property type="match status" value="1"/>
</dbReference>
<dbReference type="STRING" id="78344.BIGA_0469"/>
<dbReference type="Gene3D" id="3.40.50.10750">
    <property type="entry name" value="Isocitrate/Isopropylmalate dehydrogenase-like"/>
    <property type="match status" value="1"/>
</dbReference>
<dbReference type="NCBIfam" id="TIGR00651">
    <property type="entry name" value="pta"/>
    <property type="match status" value="1"/>
</dbReference>
<accession>A0A4P6DVW0</accession>
<evidence type="ECO:0000313" key="10">
    <source>
        <dbReference type="Proteomes" id="UP000293589"/>
    </source>
</evidence>
<dbReference type="Proteomes" id="UP000293589">
    <property type="component" value="Chromosome"/>
</dbReference>
<protein>
    <recommendedName>
        <fullName evidence="4">Phosphate acetyltransferase</fullName>
        <ecNumber evidence="3">2.3.1.8</ecNumber>
    </recommendedName>
    <alternativeName>
        <fullName evidence="7">Phosphotransacetylase</fullName>
    </alternativeName>
</protein>
<keyword evidence="6 9" id="KW-0012">Acyltransferase</keyword>
<dbReference type="InterPro" id="IPR002505">
    <property type="entry name" value="PTA_PTB"/>
</dbReference>
<dbReference type="GO" id="GO:0008959">
    <property type="term" value="F:phosphate acetyltransferase activity"/>
    <property type="evidence" value="ECO:0007669"/>
    <property type="project" value="UniProtKB-EC"/>
</dbReference>
<dbReference type="NCBIfam" id="NF004167">
    <property type="entry name" value="PRK05632.1"/>
    <property type="match status" value="1"/>
</dbReference>
<dbReference type="InterPro" id="IPR004614">
    <property type="entry name" value="P_AcTrfase"/>
</dbReference>
<dbReference type="InterPro" id="IPR050500">
    <property type="entry name" value="Phos_Acetyltrans/Butyryltrans"/>
</dbReference>
<gene>
    <name evidence="9" type="ORF">ESN35_04525</name>
</gene>
<dbReference type="EMBL" id="CP035464">
    <property type="protein sequence ID" value="QAY32764.1"/>
    <property type="molecule type" value="Genomic_DNA"/>
</dbReference>
<dbReference type="SUPFAM" id="SSF53659">
    <property type="entry name" value="Isocitrate/Isopropylmalate dehydrogenase-like"/>
    <property type="match status" value="1"/>
</dbReference>
<dbReference type="InterPro" id="IPR042112">
    <property type="entry name" value="P_AcTrfase_dom2"/>
</dbReference>
<dbReference type="PANTHER" id="PTHR43356:SF3">
    <property type="entry name" value="PHOSPHATE ACETYLTRANSFERASE"/>
    <property type="match status" value="1"/>
</dbReference>
<keyword evidence="5 9" id="KW-0808">Transferase</keyword>
<evidence type="ECO:0000256" key="3">
    <source>
        <dbReference type="ARBA" id="ARBA00012707"/>
    </source>
</evidence>
<evidence type="ECO:0000313" key="9">
    <source>
        <dbReference type="EMBL" id="QAY32764.1"/>
    </source>
</evidence>
<dbReference type="NCBIfam" id="NF007233">
    <property type="entry name" value="PRK09653.1"/>
    <property type="match status" value="1"/>
</dbReference>
<evidence type="ECO:0000256" key="7">
    <source>
        <dbReference type="ARBA" id="ARBA00031108"/>
    </source>
</evidence>
<organism evidence="9 10">
    <name type="scientific">Bifidobacterium pullorum subsp. gallinarum</name>
    <dbReference type="NCBI Taxonomy" id="78344"/>
    <lineage>
        <taxon>Bacteria</taxon>
        <taxon>Bacillati</taxon>
        <taxon>Actinomycetota</taxon>
        <taxon>Actinomycetes</taxon>
        <taxon>Bifidobacteriales</taxon>
        <taxon>Bifidobacteriaceae</taxon>
        <taxon>Bifidobacterium</taxon>
    </lineage>
</organism>
<dbReference type="AlphaFoldDB" id="A0A4P6DVW0"/>
<feature type="domain" description="Phosphate acetyl/butaryl transferase" evidence="8">
    <location>
        <begin position="234"/>
        <end position="551"/>
    </location>
</feature>
<evidence type="ECO:0000256" key="6">
    <source>
        <dbReference type="ARBA" id="ARBA00023315"/>
    </source>
</evidence>
<dbReference type="InterPro" id="IPR042113">
    <property type="entry name" value="P_AcTrfase_dom1"/>
</dbReference>
<name>A0A4P6DVW0_9BIFI</name>
<dbReference type="Pfam" id="PF13500">
    <property type="entry name" value="AAA_26"/>
    <property type="match status" value="1"/>
</dbReference>
<dbReference type="PANTHER" id="PTHR43356">
    <property type="entry name" value="PHOSPHATE ACETYLTRANSFERASE"/>
    <property type="match status" value="1"/>
</dbReference>